<name>A0ABV3DLN2_9ACTN</name>
<proteinExistence type="predicted"/>
<evidence type="ECO:0000313" key="1">
    <source>
        <dbReference type="EMBL" id="MEU8136089.1"/>
    </source>
</evidence>
<comment type="caution">
    <text evidence="1">The sequence shown here is derived from an EMBL/GenBank/DDBJ whole genome shotgun (WGS) entry which is preliminary data.</text>
</comment>
<gene>
    <name evidence="1" type="ORF">AB0C36_21560</name>
</gene>
<sequence>MAEPELWTIDQAAEHIGAASTGSARKTLSRWGVTAVGYQRHPESGRPAARYLADDVRAAHANRPGRGARTDLQQ</sequence>
<organism evidence="1 2">
    <name type="scientific">Streptodolium elevatio</name>
    <dbReference type="NCBI Taxonomy" id="3157996"/>
    <lineage>
        <taxon>Bacteria</taxon>
        <taxon>Bacillati</taxon>
        <taxon>Actinomycetota</taxon>
        <taxon>Actinomycetes</taxon>
        <taxon>Kitasatosporales</taxon>
        <taxon>Streptomycetaceae</taxon>
        <taxon>Streptodolium</taxon>
    </lineage>
</organism>
<evidence type="ECO:0000313" key="2">
    <source>
        <dbReference type="Proteomes" id="UP001551482"/>
    </source>
</evidence>
<dbReference type="EMBL" id="JBEZFP010000055">
    <property type="protein sequence ID" value="MEU8136089.1"/>
    <property type="molecule type" value="Genomic_DNA"/>
</dbReference>
<protein>
    <submittedName>
        <fullName evidence="1">Uncharacterized protein</fullName>
    </submittedName>
</protein>
<dbReference type="RefSeq" id="WP_358356341.1">
    <property type="nucleotide sequence ID" value="NZ_JBEZFP010000055.1"/>
</dbReference>
<accession>A0ABV3DLN2</accession>
<keyword evidence="2" id="KW-1185">Reference proteome</keyword>
<reference evidence="1 2" key="1">
    <citation type="submission" date="2024-06" db="EMBL/GenBank/DDBJ databases">
        <title>The Natural Products Discovery Center: Release of the First 8490 Sequenced Strains for Exploring Actinobacteria Biosynthetic Diversity.</title>
        <authorList>
            <person name="Kalkreuter E."/>
            <person name="Kautsar S.A."/>
            <person name="Yang D."/>
            <person name="Bader C.D."/>
            <person name="Teijaro C.N."/>
            <person name="Fluegel L."/>
            <person name="Davis C.M."/>
            <person name="Simpson J.R."/>
            <person name="Lauterbach L."/>
            <person name="Steele A.D."/>
            <person name="Gui C."/>
            <person name="Meng S."/>
            <person name="Li G."/>
            <person name="Viehrig K."/>
            <person name="Ye F."/>
            <person name="Su P."/>
            <person name="Kiefer A.F."/>
            <person name="Nichols A."/>
            <person name="Cepeda A.J."/>
            <person name="Yan W."/>
            <person name="Fan B."/>
            <person name="Jiang Y."/>
            <person name="Adhikari A."/>
            <person name="Zheng C.-J."/>
            <person name="Schuster L."/>
            <person name="Cowan T.M."/>
            <person name="Smanski M.J."/>
            <person name="Chevrette M.G."/>
            <person name="De Carvalho L.P.S."/>
            <person name="Shen B."/>
        </authorList>
    </citation>
    <scope>NUCLEOTIDE SEQUENCE [LARGE SCALE GENOMIC DNA]</scope>
    <source>
        <strain evidence="1 2">NPDC048946</strain>
    </source>
</reference>
<dbReference type="Proteomes" id="UP001551482">
    <property type="component" value="Unassembled WGS sequence"/>
</dbReference>